<dbReference type="RefSeq" id="WP_125012260.1">
    <property type="nucleotide sequence ID" value="NZ_RQVR01000006.1"/>
</dbReference>
<evidence type="ECO:0000256" key="1">
    <source>
        <dbReference type="SAM" id="SignalP"/>
    </source>
</evidence>
<dbReference type="InterPro" id="IPR008969">
    <property type="entry name" value="CarboxyPept-like_regulatory"/>
</dbReference>
<dbReference type="GO" id="GO:0004180">
    <property type="term" value="F:carboxypeptidase activity"/>
    <property type="evidence" value="ECO:0007669"/>
    <property type="project" value="UniProtKB-KW"/>
</dbReference>
<keyword evidence="2" id="KW-0378">Hydrolase</keyword>
<protein>
    <submittedName>
        <fullName evidence="2">Carboxypeptidase-like regulatory domain-containing protein</fullName>
    </submittedName>
</protein>
<keyword evidence="2" id="KW-0645">Protease</keyword>
<keyword evidence="3" id="KW-1185">Reference proteome</keyword>
<dbReference type="Proteomes" id="UP000271937">
    <property type="component" value="Unassembled WGS sequence"/>
</dbReference>
<keyword evidence="1" id="KW-0732">Signal</keyword>
<keyword evidence="2" id="KW-0121">Carboxypeptidase</keyword>
<organism evidence="2 3">
    <name type="scientific">Flavobacterium macacae</name>
    <dbReference type="NCBI Taxonomy" id="2488993"/>
    <lineage>
        <taxon>Bacteria</taxon>
        <taxon>Pseudomonadati</taxon>
        <taxon>Bacteroidota</taxon>
        <taxon>Flavobacteriia</taxon>
        <taxon>Flavobacteriales</taxon>
        <taxon>Flavobacteriaceae</taxon>
        <taxon>Flavobacterium</taxon>
    </lineage>
</organism>
<feature type="chain" id="PRO_5018072281" evidence="1">
    <location>
        <begin position="19"/>
        <end position="823"/>
    </location>
</feature>
<dbReference type="Pfam" id="PF13715">
    <property type="entry name" value="CarbopepD_reg_2"/>
    <property type="match status" value="1"/>
</dbReference>
<accession>A0A3P3WBM4</accession>
<dbReference type="SUPFAM" id="SSF49464">
    <property type="entry name" value="Carboxypeptidase regulatory domain-like"/>
    <property type="match status" value="1"/>
</dbReference>
<dbReference type="OrthoDB" id="983143at2"/>
<dbReference type="AlphaFoldDB" id="A0A3P3WBM4"/>
<dbReference type="EMBL" id="RQVR01000006">
    <property type="protein sequence ID" value="RRJ92054.1"/>
    <property type="molecule type" value="Genomic_DNA"/>
</dbReference>
<reference evidence="2 3" key="1">
    <citation type="submission" date="2018-11" db="EMBL/GenBank/DDBJ databases">
        <title>Flavobacterium sp. nov., YIM 102600 draft genome.</title>
        <authorList>
            <person name="Li G."/>
            <person name="Jiang Y."/>
        </authorList>
    </citation>
    <scope>NUCLEOTIDE SEQUENCE [LARGE SCALE GENOMIC DNA]</scope>
    <source>
        <strain evidence="2 3">YIM 102600</strain>
    </source>
</reference>
<dbReference type="Pfam" id="PF18939">
    <property type="entry name" value="DUF5686"/>
    <property type="match status" value="1"/>
</dbReference>
<name>A0A3P3WBM4_9FLAO</name>
<proteinExistence type="predicted"/>
<feature type="signal peptide" evidence="1">
    <location>
        <begin position="1"/>
        <end position="18"/>
    </location>
</feature>
<gene>
    <name evidence="2" type="ORF">EG849_06440</name>
</gene>
<comment type="caution">
    <text evidence="2">The sequence shown here is derived from an EMBL/GenBank/DDBJ whole genome shotgun (WGS) entry which is preliminary data.</text>
</comment>
<evidence type="ECO:0000313" key="2">
    <source>
        <dbReference type="EMBL" id="RRJ92054.1"/>
    </source>
</evidence>
<dbReference type="InterPro" id="IPR043741">
    <property type="entry name" value="DUF5686"/>
</dbReference>
<evidence type="ECO:0000313" key="3">
    <source>
        <dbReference type="Proteomes" id="UP000271937"/>
    </source>
</evidence>
<sequence>MKNLYAFLFLLISFSSVAQIRGKVTDSSGNPLPSVNVYLENTYTGTSSNELGFYDLNVKTTGKYTVVFQFLGFKTQKSEINVDKLPFNLNATLVEENISVAEVVISNQENPANAIIKSAIASKKENSKMTDKFTADFYSRGIFRVKDAPEKIFGQKVDEDGILDSTGTGIVYLSETVSKITFQKPDKLKEQIIASKISGNDNGFSYNTAMNTNYDFYENYIDFNINMISPIADNAFNYYKYKMEGTFLDDNNNTINKIKVIPRRDAEPVFEGYIYIIEDTWAIYAVDLDLKGYRIQIPILETMNLTQNFSYNSNSKIWSKSLQTLDFNAGLFGIGFTGKFTHAFSNYEFKEAFEKKTFTREVVAIDKEANKKDDNFWNSFRPVPLTEEESKDYIKKDSIQTIRKSQTYLDSVDKKKNKFKIFDVISGYSYSNSFENWSARYDGILKFPGYNTVQGWNFNTGFSYTKRNPEERTYSSIGIKLNYGIAEDRLRASAYYSTRFNNQTNAYFTASAGNEIVQFNQTPAISDIVNMVSTLFFKDNYAKLYDKTFARIGYQQEVVNGLTLFGNAEYSRRKSLSNNTDYVLIKNDKEFTSNNPLFPALDIPIFDTHRLAKGTITARFNFAQEYITRPDGKMNLANEKYPTLFASYEKAFAGSEKNYEYDAIYARLNYTLKLGNKGELATNFKAGKFFGADGISFADYKHFNGNQTHVGMSESYLNVFNLLPYYSRSTNDSYLELHAEYNDKGFIMNKIPLLNLLKTNLILGVHAIGVPDFKPYSEYSVGLDNLGFGKFKMLRLDYVRSYNGSSYQGDGIIFGLKFLNVLN</sequence>
<dbReference type="Gene3D" id="2.60.40.1120">
    <property type="entry name" value="Carboxypeptidase-like, regulatory domain"/>
    <property type="match status" value="1"/>
</dbReference>